<dbReference type="AlphaFoldDB" id="A0A1Y2D2K2"/>
<reference evidence="1 2" key="1">
    <citation type="submission" date="2016-07" db="EMBL/GenBank/DDBJ databases">
        <title>Pervasive Adenine N6-methylation of Active Genes in Fungi.</title>
        <authorList>
            <consortium name="DOE Joint Genome Institute"/>
            <person name="Mondo S.J."/>
            <person name="Dannebaum R.O."/>
            <person name="Kuo R.C."/>
            <person name="Labutti K."/>
            <person name="Haridas S."/>
            <person name="Kuo A."/>
            <person name="Salamov A."/>
            <person name="Ahrendt S.R."/>
            <person name="Lipzen A."/>
            <person name="Sullivan W."/>
            <person name="Andreopoulos W.B."/>
            <person name="Clum A."/>
            <person name="Lindquist E."/>
            <person name="Daum C."/>
            <person name="Ramamoorthy G.K."/>
            <person name="Gryganskyi A."/>
            <person name="Culley D."/>
            <person name="Magnuson J.K."/>
            <person name="James T.Y."/>
            <person name="O'Malley M.A."/>
            <person name="Stajich J.E."/>
            <person name="Spatafora J.W."/>
            <person name="Visel A."/>
            <person name="Grigoriev I.V."/>
        </authorList>
    </citation>
    <scope>NUCLEOTIDE SEQUENCE [LARGE SCALE GENOMIC DNA]</scope>
    <source>
        <strain evidence="1 2">JEL800</strain>
    </source>
</reference>
<dbReference type="PANTHER" id="PTHR15907">
    <property type="entry name" value="DUF614 FAMILY PROTEIN-RELATED"/>
    <property type="match status" value="1"/>
</dbReference>
<comment type="caution">
    <text evidence="1">The sequence shown here is derived from an EMBL/GenBank/DDBJ whole genome shotgun (WGS) entry which is preliminary data.</text>
</comment>
<evidence type="ECO:0000313" key="2">
    <source>
        <dbReference type="Proteomes" id="UP000193642"/>
    </source>
</evidence>
<dbReference type="STRING" id="329046.A0A1Y2D2K2"/>
<gene>
    <name evidence="1" type="ORF">BCR33DRAFT_285</name>
</gene>
<dbReference type="Pfam" id="PF04749">
    <property type="entry name" value="PLAC8"/>
    <property type="match status" value="1"/>
</dbReference>
<dbReference type="InterPro" id="IPR006461">
    <property type="entry name" value="PLAC_motif_containing"/>
</dbReference>
<dbReference type="OrthoDB" id="1045822at2759"/>
<protein>
    <submittedName>
        <fullName evidence="1">PLAC8-domain-containing protein</fullName>
    </submittedName>
</protein>
<keyword evidence="2" id="KW-1185">Reference proteome</keyword>
<dbReference type="Proteomes" id="UP000193642">
    <property type="component" value="Unassembled WGS sequence"/>
</dbReference>
<accession>A0A1Y2D2K2</accession>
<organism evidence="1 2">
    <name type="scientific">Rhizoclosmatium globosum</name>
    <dbReference type="NCBI Taxonomy" id="329046"/>
    <lineage>
        <taxon>Eukaryota</taxon>
        <taxon>Fungi</taxon>
        <taxon>Fungi incertae sedis</taxon>
        <taxon>Chytridiomycota</taxon>
        <taxon>Chytridiomycota incertae sedis</taxon>
        <taxon>Chytridiomycetes</taxon>
        <taxon>Chytridiales</taxon>
        <taxon>Chytriomycetaceae</taxon>
        <taxon>Rhizoclosmatium</taxon>
    </lineage>
</organism>
<dbReference type="NCBIfam" id="TIGR01571">
    <property type="entry name" value="A_thal_Cys_rich"/>
    <property type="match status" value="1"/>
</dbReference>
<evidence type="ECO:0000313" key="1">
    <source>
        <dbReference type="EMBL" id="ORY53427.1"/>
    </source>
</evidence>
<proteinExistence type="predicted"/>
<dbReference type="EMBL" id="MCGO01000001">
    <property type="protein sequence ID" value="ORY53427.1"/>
    <property type="molecule type" value="Genomic_DNA"/>
</dbReference>
<name>A0A1Y2D2K2_9FUNG</name>
<sequence>MQQVALPPPAERDWTNGLFNIFVDLNTCMLAWCCPCVLYGQTVQNLDPDYGCFKAGCHYVCCCPCIVIGNRRHIRTRYHIKGNGFEDCFAHCCCHCCALIQEGNEVQKYGAVSPQTVVIVQGGQYQQMQMQA</sequence>